<accession>A0A6S8AMA5</accession>
<dbReference type="AlphaFoldDB" id="A0A6S8AMA5"/>
<name>A0A6S8AMA5_9STRA</name>
<evidence type="ECO:0000256" key="1">
    <source>
        <dbReference type="SAM" id="MobiDB-lite"/>
    </source>
</evidence>
<dbReference type="GO" id="GO:0008270">
    <property type="term" value="F:zinc ion binding"/>
    <property type="evidence" value="ECO:0007669"/>
    <property type="project" value="InterPro"/>
</dbReference>
<dbReference type="SUPFAM" id="SSF50129">
    <property type="entry name" value="GroES-like"/>
    <property type="match status" value="1"/>
</dbReference>
<dbReference type="InterPro" id="IPR036291">
    <property type="entry name" value="NAD(P)-bd_dom_sf"/>
</dbReference>
<dbReference type="InterPro" id="IPR013154">
    <property type="entry name" value="ADH-like_N"/>
</dbReference>
<dbReference type="InterPro" id="IPR020843">
    <property type="entry name" value="ER"/>
</dbReference>
<gene>
    <name evidence="3" type="ORF">ASTO00021_LOCUS832</name>
    <name evidence="4" type="ORF">ASTO00021_LOCUS833</name>
    <name evidence="5" type="ORF">ASTO00021_LOCUS834</name>
</gene>
<dbReference type="PANTHER" id="PTHR11695">
    <property type="entry name" value="ALCOHOL DEHYDROGENASE RELATED"/>
    <property type="match status" value="1"/>
</dbReference>
<dbReference type="EMBL" id="HBIN01001421">
    <property type="protein sequence ID" value="CAE0430487.1"/>
    <property type="molecule type" value="Transcribed_RNA"/>
</dbReference>
<evidence type="ECO:0000313" key="3">
    <source>
        <dbReference type="EMBL" id="CAE0430487.1"/>
    </source>
</evidence>
<dbReference type="Pfam" id="PF08240">
    <property type="entry name" value="ADH_N"/>
    <property type="match status" value="1"/>
</dbReference>
<feature type="region of interest" description="Disordered" evidence="1">
    <location>
        <begin position="354"/>
        <end position="397"/>
    </location>
</feature>
<evidence type="ECO:0000313" key="5">
    <source>
        <dbReference type="EMBL" id="CAE0430489.1"/>
    </source>
</evidence>
<evidence type="ECO:0000259" key="2">
    <source>
        <dbReference type="SMART" id="SM00829"/>
    </source>
</evidence>
<dbReference type="EMBL" id="HBIN01001423">
    <property type="protein sequence ID" value="CAE0430489.1"/>
    <property type="molecule type" value="Transcribed_RNA"/>
</dbReference>
<dbReference type="Gene3D" id="3.40.50.720">
    <property type="entry name" value="NAD(P)-binding Rossmann-like Domain"/>
    <property type="match status" value="1"/>
</dbReference>
<protein>
    <recommendedName>
        <fullName evidence="2">Enoyl reductase (ER) domain-containing protein</fullName>
    </recommendedName>
</protein>
<feature type="compositionally biased region" description="Low complexity" evidence="1">
    <location>
        <begin position="377"/>
        <end position="397"/>
    </location>
</feature>
<dbReference type="PROSITE" id="PS01162">
    <property type="entry name" value="QOR_ZETA_CRYSTAL"/>
    <property type="match status" value="1"/>
</dbReference>
<dbReference type="SUPFAM" id="SSF51735">
    <property type="entry name" value="NAD(P)-binding Rossmann-fold domains"/>
    <property type="match status" value="1"/>
</dbReference>
<dbReference type="EMBL" id="HBIN01001422">
    <property type="protein sequence ID" value="CAE0430488.1"/>
    <property type="molecule type" value="Transcribed_RNA"/>
</dbReference>
<dbReference type="Pfam" id="PF13602">
    <property type="entry name" value="ADH_zinc_N_2"/>
    <property type="match status" value="1"/>
</dbReference>
<organism evidence="4">
    <name type="scientific">Aplanochytrium stocchinoi</name>
    <dbReference type="NCBI Taxonomy" id="215587"/>
    <lineage>
        <taxon>Eukaryota</taxon>
        <taxon>Sar</taxon>
        <taxon>Stramenopiles</taxon>
        <taxon>Bigyra</taxon>
        <taxon>Labyrinthulomycetes</taxon>
        <taxon>Thraustochytrida</taxon>
        <taxon>Thraustochytriidae</taxon>
        <taxon>Aplanochytrium</taxon>
    </lineage>
</organism>
<sequence>MKAIIYRRYGPINEVVEEVDSYPRACISLTGNQVLIKIVAASLSQRDYKLMQGKLALTLFSGPKVRKGGKIPGCSVSGIVTAVGNKVKSLRQGDEVIGMLPDGGGLAEFAAANEKCFVLKPPNLTHMYSASLSYCGVAAFQALRYQADLQPNERILILNGSGGLGSLAVQIAKCMKAIVTATTSKNEKMLDHIGADFVFNYTQGPWWEEFQGSEFDVILNCGDGDSHCWLHCPLVLKPKTGRYITFVPDEDNKVTIKAYVSNMLWRKVRTPFSSLPRYKTCKVEINHRNLLSIAKLAKKGRLKPVVDASSPFAFSENGAKNMLLKLGAKEASGKLVMAIDPVLAQKISPSVKPKHCISGKKDVKGSSSPAQGRAFASPTSTGSHNSSSSTLFSPISSTDERRANAGLKMGFNKISNSVREGTRRFSGKIRAKIRRKPDGEMINAPQF</sequence>
<dbReference type="InterPro" id="IPR002364">
    <property type="entry name" value="Quin_OxRdtase/zeta-crystal_CS"/>
</dbReference>
<evidence type="ECO:0000313" key="4">
    <source>
        <dbReference type="EMBL" id="CAE0430488.1"/>
    </source>
</evidence>
<dbReference type="InterPro" id="IPR011032">
    <property type="entry name" value="GroES-like_sf"/>
</dbReference>
<dbReference type="GO" id="GO:0016491">
    <property type="term" value="F:oxidoreductase activity"/>
    <property type="evidence" value="ECO:0007669"/>
    <property type="project" value="InterPro"/>
</dbReference>
<dbReference type="CDD" id="cd08267">
    <property type="entry name" value="MDR1"/>
    <property type="match status" value="1"/>
</dbReference>
<proteinExistence type="predicted"/>
<feature type="domain" description="Enoyl reductase (ER)" evidence="2">
    <location>
        <begin position="10"/>
        <end position="337"/>
    </location>
</feature>
<reference evidence="4" key="1">
    <citation type="submission" date="2021-01" db="EMBL/GenBank/DDBJ databases">
        <authorList>
            <person name="Corre E."/>
            <person name="Pelletier E."/>
            <person name="Niang G."/>
            <person name="Scheremetjew M."/>
            <person name="Finn R."/>
            <person name="Kale V."/>
            <person name="Holt S."/>
            <person name="Cochrane G."/>
            <person name="Meng A."/>
            <person name="Brown T."/>
            <person name="Cohen L."/>
        </authorList>
    </citation>
    <scope>NUCLEOTIDE SEQUENCE</scope>
    <source>
        <strain evidence="4">GSBS06</strain>
    </source>
</reference>
<dbReference type="SMART" id="SM00829">
    <property type="entry name" value="PKS_ER"/>
    <property type="match status" value="1"/>
</dbReference>
<dbReference type="Gene3D" id="3.90.180.10">
    <property type="entry name" value="Medium-chain alcohol dehydrogenases, catalytic domain"/>
    <property type="match status" value="1"/>
</dbReference>
<dbReference type="InterPro" id="IPR050700">
    <property type="entry name" value="YIM1/Zinc_Alcohol_DH_Fams"/>
</dbReference>
<dbReference type="PANTHER" id="PTHR11695:SF648">
    <property type="entry name" value="ZINC-BINDING OXIDOREDUCTASE"/>
    <property type="match status" value="1"/>
</dbReference>